<sequence length="300" mass="32499">MRRARIGVIGGSGLYRMEGLTDVSEIGIKTPFGAPSDAFLMGRLGEVEVAFLARHGRSHSLLPHEIPYRANTHAFKQLGVEYLISVSAVGSLAEDIRPLDLVLPRQFLDLTKQRSSTFFGGGAVAHVSMADPVCAQLEQTMADAATEVASNDVQVHRGGTYVCIEGPAFSTRAESHWYRSMNASVIGMTNMPEAKLAREAEIAYATLALVTDWDCWHPHQACVTAELAIANLQQNATRAQQVVSATVRRLAKLWPESLAHRALDSALVTPPSAIPETTRRRLGVLLARFDTSAQGNALAK</sequence>
<keyword evidence="1 4" id="KW-0328">Glycosyltransferase</keyword>
<evidence type="ECO:0000259" key="5">
    <source>
        <dbReference type="Pfam" id="PF01048"/>
    </source>
</evidence>
<dbReference type="InterPro" id="IPR035994">
    <property type="entry name" value="Nucleoside_phosphorylase_sf"/>
</dbReference>
<comment type="similarity">
    <text evidence="4">Belongs to the PNP/MTAP phosphorylase family. MTAP subfamily.</text>
</comment>
<feature type="site" description="Important for substrate specificity" evidence="4">
    <location>
        <position position="225"/>
    </location>
</feature>
<feature type="binding site" evidence="4">
    <location>
        <position position="188"/>
    </location>
    <ligand>
        <name>substrate</name>
    </ligand>
</feature>
<keyword evidence="2 4" id="KW-0808">Transferase</keyword>
<dbReference type="Proteomes" id="UP001199322">
    <property type="component" value="Unassembled WGS sequence"/>
</dbReference>
<feature type="binding site" evidence="4">
    <location>
        <position position="12"/>
    </location>
    <ligand>
        <name>phosphate</name>
        <dbReference type="ChEBI" id="CHEBI:43474"/>
    </ligand>
</feature>
<feature type="binding site" evidence="4">
    <location>
        <begin position="54"/>
        <end position="55"/>
    </location>
    <ligand>
        <name>phosphate</name>
        <dbReference type="ChEBI" id="CHEBI:43474"/>
    </ligand>
</feature>
<dbReference type="GO" id="GO:0005829">
    <property type="term" value="C:cytosol"/>
    <property type="evidence" value="ECO:0007669"/>
    <property type="project" value="TreeGrafter"/>
</dbReference>
<dbReference type="GO" id="GO:0019509">
    <property type="term" value="P:L-methionine salvage from methylthioadenosine"/>
    <property type="evidence" value="ECO:0007669"/>
    <property type="project" value="UniProtKB-UniRule"/>
</dbReference>
<dbReference type="EMBL" id="QGBI01000017">
    <property type="protein sequence ID" value="MBX3891713.1"/>
    <property type="molecule type" value="Genomic_DNA"/>
</dbReference>
<comment type="subunit">
    <text evidence="4">Homohexamer. Dimer of a homotrimer.</text>
</comment>
<feature type="binding site" evidence="4">
    <location>
        <begin position="212"/>
        <end position="214"/>
    </location>
    <ligand>
        <name>substrate</name>
    </ligand>
</feature>
<feature type="binding site" evidence="4">
    <location>
        <begin position="87"/>
        <end position="88"/>
    </location>
    <ligand>
        <name>phosphate</name>
        <dbReference type="ChEBI" id="CHEBI:43474"/>
    </ligand>
</feature>
<dbReference type="GO" id="GO:0017061">
    <property type="term" value="F:S-methyl-5-thioadenosine phosphorylase activity"/>
    <property type="evidence" value="ECO:0007669"/>
    <property type="project" value="UniProtKB-UniRule"/>
</dbReference>
<reference evidence="6" key="1">
    <citation type="submission" date="2018-06" db="EMBL/GenBank/DDBJ databases">
        <authorList>
            <person name="O'Rourke A."/>
        </authorList>
    </citation>
    <scope>NUCLEOTIDE SEQUENCE</scope>
    <source>
        <strain evidence="6">132550021-3</strain>
    </source>
</reference>
<comment type="caution">
    <text evidence="6">The sequence shown here is derived from an EMBL/GenBank/DDBJ whole genome shotgun (WGS) entry which is preliminary data.</text>
</comment>
<proteinExistence type="inferred from homology"/>
<dbReference type="GO" id="GO:0006166">
    <property type="term" value="P:purine ribonucleoside salvage"/>
    <property type="evidence" value="ECO:0007669"/>
    <property type="project" value="UniProtKB-KW"/>
</dbReference>
<keyword evidence="3 4" id="KW-0660">Purine salvage</keyword>
<dbReference type="NCBIfam" id="TIGR01694">
    <property type="entry name" value="MTAP"/>
    <property type="match status" value="1"/>
</dbReference>
<name>A0A9Q2GWM4_RALPI</name>
<evidence type="ECO:0000256" key="2">
    <source>
        <dbReference type="ARBA" id="ARBA00022679"/>
    </source>
</evidence>
<accession>A0A9Q2GWM4</accession>
<dbReference type="Pfam" id="PF01048">
    <property type="entry name" value="PNP_UDP_1"/>
    <property type="match status" value="1"/>
</dbReference>
<dbReference type="FunFam" id="3.40.50.1580:FF:000012">
    <property type="entry name" value="Probable 6-oxopurine nucleoside phosphorylase"/>
    <property type="match status" value="1"/>
</dbReference>
<feature type="binding site" evidence="4">
    <location>
        <position position="189"/>
    </location>
    <ligand>
        <name>phosphate</name>
        <dbReference type="ChEBI" id="CHEBI:43474"/>
    </ligand>
</feature>
<gene>
    <name evidence="4 6" type="primary">mtnP</name>
    <name evidence="6" type="ORF">DEE74_17770</name>
</gene>
<dbReference type="InterPro" id="IPR010044">
    <property type="entry name" value="MTAP"/>
</dbReference>
<dbReference type="HAMAP" id="MF_01963">
    <property type="entry name" value="MTAP"/>
    <property type="match status" value="1"/>
</dbReference>
<evidence type="ECO:0000256" key="1">
    <source>
        <dbReference type="ARBA" id="ARBA00022676"/>
    </source>
</evidence>
<evidence type="ECO:0000256" key="3">
    <source>
        <dbReference type="ARBA" id="ARBA00022726"/>
    </source>
</evidence>
<evidence type="ECO:0000313" key="7">
    <source>
        <dbReference type="Proteomes" id="UP001199322"/>
    </source>
</evidence>
<dbReference type="PANTHER" id="PTHR42679:SF2">
    <property type="entry name" value="S-METHYL-5'-THIOADENOSINE PHOSPHORYLASE"/>
    <property type="match status" value="1"/>
</dbReference>
<evidence type="ECO:0000256" key="4">
    <source>
        <dbReference type="HAMAP-Rule" id="MF_01963"/>
    </source>
</evidence>
<comment type="catalytic activity">
    <reaction evidence="4">
        <text>S-methyl-5'-thioadenosine + phosphate = 5-(methylsulfanyl)-alpha-D-ribose 1-phosphate + adenine</text>
        <dbReference type="Rhea" id="RHEA:11852"/>
        <dbReference type="ChEBI" id="CHEBI:16708"/>
        <dbReference type="ChEBI" id="CHEBI:17509"/>
        <dbReference type="ChEBI" id="CHEBI:43474"/>
        <dbReference type="ChEBI" id="CHEBI:58533"/>
        <dbReference type="EC" id="2.4.2.28"/>
    </reaction>
</comment>
<dbReference type="EC" id="2.4.2.28" evidence="4"/>
<feature type="domain" description="Nucleoside phosphorylase" evidence="5">
    <location>
        <begin position="5"/>
        <end position="248"/>
    </location>
</feature>
<dbReference type="Gene3D" id="3.40.50.1580">
    <property type="entry name" value="Nucleoside phosphorylase domain"/>
    <property type="match status" value="1"/>
</dbReference>
<dbReference type="InterPro" id="IPR000845">
    <property type="entry name" value="Nucleoside_phosphorylase_d"/>
</dbReference>
<feature type="site" description="Important for substrate specificity" evidence="4">
    <location>
        <position position="170"/>
    </location>
</feature>
<evidence type="ECO:0000313" key="6">
    <source>
        <dbReference type="EMBL" id="MBX3891713.1"/>
    </source>
</evidence>
<comment type="pathway">
    <text evidence="4">Amino-acid biosynthesis; L-methionine biosynthesis via salvage pathway; S-methyl-5-thio-alpha-D-ribose 1-phosphate from S-methyl-5'-thioadenosine (phosphorylase route): step 1/1.</text>
</comment>
<organism evidence="6 7">
    <name type="scientific">Ralstonia pickettii</name>
    <name type="common">Burkholderia pickettii</name>
    <dbReference type="NCBI Taxonomy" id="329"/>
    <lineage>
        <taxon>Bacteria</taxon>
        <taxon>Pseudomonadati</taxon>
        <taxon>Pseudomonadota</taxon>
        <taxon>Betaproteobacteria</taxon>
        <taxon>Burkholderiales</taxon>
        <taxon>Burkholderiaceae</taxon>
        <taxon>Ralstonia</taxon>
    </lineage>
</organism>
<dbReference type="CDD" id="cd09010">
    <property type="entry name" value="MTAP_SsMTAPII_like_MTIP"/>
    <property type="match status" value="1"/>
</dbReference>
<comment type="function">
    <text evidence="4">Catalyzes the reversible phosphorylation of S-methyl-5'-thioadenosine (MTA) to adenine and 5-methylthioribose-1-phosphate. Involved in the breakdown of MTA, a major by-product of polyamine biosynthesis. Responsible for the first step in the methionine salvage pathway after MTA has been generated from S-adenosylmethionine. Has broad substrate specificity with 6-aminopurine nucleosides as preferred substrates.</text>
</comment>
<dbReference type="PANTHER" id="PTHR42679">
    <property type="entry name" value="S-METHYL-5'-THIOADENOSINE PHOSPHORYLASE"/>
    <property type="match status" value="1"/>
</dbReference>
<dbReference type="RefSeq" id="WP_024973549.1">
    <property type="nucleotide sequence ID" value="NZ_JACBXL010000028.1"/>
</dbReference>
<dbReference type="SUPFAM" id="SSF53167">
    <property type="entry name" value="Purine and uridine phosphorylases"/>
    <property type="match status" value="1"/>
</dbReference>
<protein>
    <recommendedName>
        <fullName evidence="4">S-methyl-5'-thioadenosine phosphorylase</fullName>
        <ecNumber evidence="4">2.4.2.28</ecNumber>
    </recommendedName>
    <alternativeName>
        <fullName evidence="4">5'-methylthioadenosine phosphorylase</fullName>
        <shortName evidence="4">MTA phosphorylase</shortName>
        <shortName evidence="4">MTAP</shortName>
    </alternativeName>
</protein>
<dbReference type="AlphaFoldDB" id="A0A9Q2GWM4"/>